<dbReference type="KEGG" id="cpho:CPHO_00355"/>
<evidence type="ECO:0000313" key="2">
    <source>
        <dbReference type="EMBL" id="APT91636.1"/>
    </source>
</evidence>
<organism evidence="2 3">
    <name type="scientific">Corynebacterium phocae</name>
    <dbReference type="NCBI Taxonomy" id="161895"/>
    <lineage>
        <taxon>Bacteria</taxon>
        <taxon>Bacillati</taxon>
        <taxon>Actinomycetota</taxon>
        <taxon>Actinomycetes</taxon>
        <taxon>Mycobacteriales</taxon>
        <taxon>Corynebacteriaceae</taxon>
        <taxon>Corynebacterium</taxon>
    </lineage>
</organism>
<keyword evidence="1" id="KW-0472">Membrane</keyword>
<name>A0A1L7D0G0_9CORY</name>
<protein>
    <submittedName>
        <fullName evidence="2">Uncharacterized protein</fullName>
    </submittedName>
</protein>
<feature type="transmembrane region" description="Helical" evidence="1">
    <location>
        <begin position="12"/>
        <end position="37"/>
    </location>
</feature>
<keyword evidence="3" id="KW-1185">Reference proteome</keyword>
<gene>
    <name evidence="2" type="ORF">CPHO_00355</name>
</gene>
<sequence>MSTFGVLAGAAILYFCYGMPTAACLLLFVGIVLDYFISRKLELFPFYSDKDLKRLEKTKDQPIPEAEELRAYRKAHPEKNLAQAIADLRERG</sequence>
<dbReference type="EMBL" id="CP009249">
    <property type="protein sequence ID" value="APT91636.1"/>
    <property type="molecule type" value="Genomic_DNA"/>
</dbReference>
<reference evidence="2 3" key="1">
    <citation type="submission" date="2014-08" db="EMBL/GenBank/DDBJ databases">
        <title>Complete genome sequence of Corynebacterium phocae M408/89/1(T)(=DSM 44612(T)), isolated from the common seal (Phoca vitulina).</title>
        <authorList>
            <person name="Ruckert C."/>
            <person name="Albersmeier A."/>
            <person name="Winkler A."/>
            <person name="Kalinowski J."/>
        </authorList>
    </citation>
    <scope>NUCLEOTIDE SEQUENCE [LARGE SCALE GENOMIC DNA]</scope>
    <source>
        <strain evidence="2 3">M408/89/1</strain>
    </source>
</reference>
<dbReference type="Proteomes" id="UP000185491">
    <property type="component" value="Chromosome"/>
</dbReference>
<keyword evidence="1" id="KW-1133">Transmembrane helix</keyword>
<accession>A0A1L7D0G0</accession>
<dbReference type="AlphaFoldDB" id="A0A1L7D0G0"/>
<keyword evidence="1" id="KW-0812">Transmembrane</keyword>
<evidence type="ECO:0000313" key="3">
    <source>
        <dbReference type="Proteomes" id="UP000185491"/>
    </source>
</evidence>
<proteinExistence type="predicted"/>
<evidence type="ECO:0000256" key="1">
    <source>
        <dbReference type="SAM" id="Phobius"/>
    </source>
</evidence>